<dbReference type="Proteomes" id="UP001341840">
    <property type="component" value="Unassembled WGS sequence"/>
</dbReference>
<evidence type="ECO:0000256" key="5">
    <source>
        <dbReference type="ARBA" id="ARBA00023180"/>
    </source>
</evidence>
<name>A0ABU6XVR6_9FABA</name>
<organism evidence="8 9">
    <name type="scientific">Stylosanthes scabra</name>
    <dbReference type="NCBI Taxonomy" id="79078"/>
    <lineage>
        <taxon>Eukaryota</taxon>
        <taxon>Viridiplantae</taxon>
        <taxon>Streptophyta</taxon>
        <taxon>Embryophyta</taxon>
        <taxon>Tracheophyta</taxon>
        <taxon>Spermatophyta</taxon>
        <taxon>Magnoliopsida</taxon>
        <taxon>eudicotyledons</taxon>
        <taxon>Gunneridae</taxon>
        <taxon>Pentapetalae</taxon>
        <taxon>rosids</taxon>
        <taxon>fabids</taxon>
        <taxon>Fabales</taxon>
        <taxon>Fabaceae</taxon>
        <taxon>Papilionoideae</taxon>
        <taxon>50 kb inversion clade</taxon>
        <taxon>dalbergioids sensu lato</taxon>
        <taxon>Dalbergieae</taxon>
        <taxon>Pterocarpus clade</taxon>
        <taxon>Stylosanthes</taxon>
    </lineage>
</organism>
<dbReference type="PANTHER" id="PTHR47967">
    <property type="entry name" value="OS07G0603500 PROTEIN-RELATED"/>
    <property type="match status" value="1"/>
</dbReference>
<keyword evidence="4" id="KW-0378">Hydrolase</keyword>
<protein>
    <recommendedName>
        <fullName evidence="7">Peptidase A1 domain-containing protein</fullName>
    </recommendedName>
</protein>
<accession>A0ABU6XVR6</accession>
<reference evidence="8 9" key="1">
    <citation type="journal article" date="2023" name="Plants (Basel)">
        <title>Bridging the Gap: Combining Genomics and Transcriptomics Approaches to Understand Stylosanthes scabra, an Orphan Legume from the Brazilian Caatinga.</title>
        <authorList>
            <person name="Ferreira-Neto J.R.C."/>
            <person name="da Silva M.D."/>
            <person name="Binneck E."/>
            <person name="de Melo N.F."/>
            <person name="da Silva R.H."/>
            <person name="de Melo A.L.T.M."/>
            <person name="Pandolfi V."/>
            <person name="Bustamante F.O."/>
            <person name="Brasileiro-Vidal A.C."/>
            <person name="Benko-Iseppon A.M."/>
        </authorList>
    </citation>
    <scope>NUCLEOTIDE SEQUENCE [LARGE SCALE GENOMIC DNA]</scope>
    <source>
        <tissue evidence="8">Leaves</tissue>
    </source>
</reference>
<sequence length="441" mass="48194">MANMSSGFQIAVILLSFMLGYDEAEAGGVIGFSTELIPRSSPLSPLYDPSKSEYEHLKDAIQRSWKRASKIYAPLKRGDGGDYVMRVSIGTPPVEAFLLADTGSDLTWTQCQPCRNCFNQTLPIFDPGRSCTFKSISCNSNTCQEMPSYAKTGCDRNNACTYKFEYGDNSSTVGDLASESFRIGSLVVPNIAFGCSHESVGLFFKTDNGIIGLGGGSLSFVSQLGENARKFSYCLPPTLSNVTTKISFGSDAIVSGSAVLTTPIIIRTPVTQKTFYFLTLQSLTVCSNHNNNKTIPLPLPESNQNQQEEGNIIIDSGTFLTFLPKDTVDQLESALEEAISFPKTSAPTQRYNLCYRVRGFDDLFAFPKITAHFKGADVLLNPANTFLRATQDVVCLAIVPSPDQSLNIFGNRAQENFLVGYDLDALTLSFKPTDCTKQDYI</sequence>
<keyword evidence="3" id="KW-0064">Aspartyl protease</keyword>
<dbReference type="InterPro" id="IPR033121">
    <property type="entry name" value="PEPTIDASE_A1"/>
</dbReference>
<evidence type="ECO:0000256" key="2">
    <source>
        <dbReference type="ARBA" id="ARBA00022670"/>
    </source>
</evidence>
<evidence type="ECO:0000259" key="7">
    <source>
        <dbReference type="PROSITE" id="PS51767"/>
    </source>
</evidence>
<feature type="domain" description="Peptidase A1" evidence="7">
    <location>
        <begin position="83"/>
        <end position="431"/>
    </location>
</feature>
<dbReference type="InterPro" id="IPR032799">
    <property type="entry name" value="TAXi_C"/>
</dbReference>
<dbReference type="CDD" id="cd05476">
    <property type="entry name" value="pepsin_A_like_plant"/>
    <property type="match status" value="1"/>
</dbReference>
<dbReference type="InterPro" id="IPR034161">
    <property type="entry name" value="Pepsin-like_plant"/>
</dbReference>
<feature type="chain" id="PRO_5047534943" description="Peptidase A1 domain-containing protein" evidence="6">
    <location>
        <begin position="27"/>
        <end position="441"/>
    </location>
</feature>
<evidence type="ECO:0000256" key="1">
    <source>
        <dbReference type="ARBA" id="ARBA00007447"/>
    </source>
</evidence>
<proteinExistence type="inferred from homology"/>
<dbReference type="InterPro" id="IPR051708">
    <property type="entry name" value="Plant_Aspart_Prot_A1"/>
</dbReference>
<dbReference type="Pfam" id="PF14541">
    <property type="entry name" value="TAXi_C"/>
    <property type="match status" value="1"/>
</dbReference>
<evidence type="ECO:0000256" key="6">
    <source>
        <dbReference type="SAM" id="SignalP"/>
    </source>
</evidence>
<dbReference type="PROSITE" id="PS51767">
    <property type="entry name" value="PEPTIDASE_A1"/>
    <property type="match status" value="1"/>
</dbReference>
<dbReference type="InterPro" id="IPR032861">
    <property type="entry name" value="TAXi_N"/>
</dbReference>
<keyword evidence="6" id="KW-0732">Signal</keyword>
<evidence type="ECO:0000313" key="9">
    <source>
        <dbReference type="Proteomes" id="UP001341840"/>
    </source>
</evidence>
<evidence type="ECO:0000256" key="4">
    <source>
        <dbReference type="ARBA" id="ARBA00022801"/>
    </source>
</evidence>
<evidence type="ECO:0000256" key="3">
    <source>
        <dbReference type="ARBA" id="ARBA00022750"/>
    </source>
</evidence>
<dbReference type="Gene3D" id="2.40.70.10">
    <property type="entry name" value="Acid Proteases"/>
    <property type="match status" value="2"/>
</dbReference>
<comment type="similarity">
    <text evidence="1">Belongs to the peptidase A1 family.</text>
</comment>
<keyword evidence="5" id="KW-0325">Glycoprotein</keyword>
<dbReference type="InterPro" id="IPR021109">
    <property type="entry name" value="Peptidase_aspartic_dom_sf"/>
</dbReference>
<keyword evidence="9" id="KW-1185">Reference proteome</keyword>
<dbReference type="PANTHER" id="PTHR47967:SF128">
    <property type="entry name" value="ASPARTIC PROTEINASE CDR1-LIKE"/>
    <property type="match status" value="1"/>
</dbReference>
<dbReference type="Pfam" id="PF14543">
    <property type="entry name" value="TAXi_N"/>
    <property type="match status" value="1"/>
</dbReference>
<feature type="signal peptide" evidence="6">
    <location>
        <begin position="1"/>
        <end position="26"/>
    </location>
</feature>
<dbReference type="SUPFAM" id="SSF50630">
    <property type="entry name" value="Acid proteases"/>
    <property type="match status" value="1"/>
</dbReference>
<evidence type="ECO:0000313" key="8">
    <source>
        <dbReference type="EMBL" id="MED6200588.1"/>
    </source>
</evidence>
<comment type="caution">
    <text evidence="8">The sequence shown here is derived from an EMBL/GenBank/DDBJ whole genome shotgun (WGS) entry which is preliminary data.</text>
</comment>
<dbReference type="EMBL" id="JASCZI010212943">
    <property type="protein sequence ID" value="MED6200588.1"/>
    <property type="molecule type" value="Genomic_DNA"/>
</dbReference>
<gene>
    <name evidence="8" type="ORF">PIB30_086685</name>
</gene>
<keyword evidence="2" id="KW-0645">Protease</keyword>